<evidence type="ECO:0000256" key="2">
    <source>
        <dbReference type="SAM" id="SignalP"/>
    </source>
</evidence>
<feature type="region of interest" description="Disordered" evidence="1">
    <location>
        <begin position="663"/>
        <end position="686"/>
    </location>
</feature>
<name>A0A6A6UHQ6_9PEZI</name>
<dbReference type="Gene3D" id="2.60.120.260">
    <property type="entry name" value="Galactose-binding domain-like"/>
    <property type="match status" value="1"/>
</dbReference>
<dbReference type="InterPro" id="IPR008979">
    <property type="entry name" value="Galactose-bd-like_sf"/>
</dbReference>
<accession>A0A6A6UHQ6</accession>
<feature type="compositionally biased region" description="Polar residues" evidence="1">
    <location>
        <begin position="912"/>
        <end position="923"/>
    </location>
</feature>
<feature type="chain" id="PRO_5025366567" description="Apple domain-containing protein" evidence="2">
    <location>
        <begin position="23"/>
        <end position="1139"/>
    </location>
</feature>
<keyword evidence="4" id="KW-1185">Reference proteome</keyword>
<feature type="region of interest" description="Disordered" evidence="1">
    <location>
        <begin position="904"/>
        <end position="960"/>
    </location>
</feature>
<dbReference type="EMBL" id="MU004234">
    <property type="protein sequence ID" value="KAF2670628.1"/>
    <property type="molecule type" value="Genomic_DNA"/>
</dbReference>
<gene>
    <name evidence="3" type="ORF">BT63DRAFT_454817</name>
</gene>
<dbReference type="SUPFAM" id="SSF49785">
    <property type="entry name" value="Galactose-binding domain-like"/>
    <property type="match status" value="1"/>
</dbReference>
<proteinExistence type="predicted"/>
<protein>
    <recommendedName>
        <fullName evidence="5">Apple domain-containing protein</fullName>
    </recommendedName>
</protein>
<feature type="compositionally biased region" description="Low complexity" evidence="1">
    <location>
        <begin position="677"/>
        <end position="686"/>
    </location>
</feature>
<evidence type="ECO:0008006" key="5">
    <source>
        <dbReference type="Google" id="ProtNLM"/>
    </source>
</evidence>
<organism evidence="3 4">
    <name type="scientific">Microthyrium microscopicum</name>
    <dbReference type="NCBI Taxonomy" id="703497"/>
    <lineage>
        <taxon>Eukaryota</taxon>
        <taxon>Fungi</taxon>
        <taxon>Dikarya</taxon>
        <taxon>Ascomycota</taxon>
        <taxon>Pezizomycotina</taxon>
        <taxon>Dothideomycetes</taxon>
        <taxon>Dothideomycetes incertae sedis</taxon>
        <taxon>Microthyriales</taxon>
        <taxon>Microthyriaceae</taxon>
        <taxon>Microthyrium</taxon>
    </lineage>
</organism>
<keyword evidence="2" id="KW-0732">Signal</keyword>
<dbReference type="AlphaFoldDB" id="A0A6A6UHQ6"/>
<dbReference type="Proteomes" id="UP000799302">
    <property type="component" value="Unassembled WGS sequence"/>
</dbReference>
<feature type="signal peptide" evidence="2">
    <location>
        <begin position="1"/>
        <end position="22"/>
    </location>
</feature>
<dbReference type="OrthoDB" id="3793279at2759"/>
<reference evidence="3" key="1">
    <citation type="journal article" date="2020" name="Stud. Mycol.">
        <title>101 Dothideomycetes genomes: a test case for predicting lifestyles and emergence of pathogens.</title>
        <authorList>
            <person name="Haridas S."/>
            <person name="Albert R."/>
            <person name="Binder M."/>
            <person name="Bloem J."/>
            <person name="Labutti K."/>
            <person name="Salamov A."/>
            <person name="Andreopoulos B."/>
            <person name="Baker S."/>
            <person name="Barry K."/>
            <person name="Bills G."/>
            <person name="Bluhm B."/>
            <person name="Cannon C."/>
            <person name="Castanera R."/>
            <person name="Culley D."/>
            <person name="Daum C."/>
            <person name="Ezra D."/>
            <person name="Gonzalez J."/>
            <person name="Henrissat B."/>
            <person name="Kuo A."/>
            <person name="Liang C."/>
            <person name="Lipzen A."/>
            <person name="Lutzoni F."/>
            <person name="Magnuson J."/>
            <person name="Mondo S."/>
            <person name="Nolan M."/>
            <person name="Ohm R."/>
            <person name="Pangilinan J."/>
            <person name="Park H.-J."/>
            <person name="Ramirez L."/>
            <person name="Alfaro M."/>
            <person name="Sun H."/>
            <person name="Tritt A."/>
            <person name="Yoshinaga Y."/>
            <person name="Zwiers L.-H."/>
            <person name="Turgeon B."/>
            <person name="Goodwin S."/>
            <person name="Spatafora J."/>
            <person name="Crous P."/>
            <person name="Grigoriev I."/>
        </authorList>
    </citation>
    <scope>NUCLEOTIDE SEQUENCE</scope>
    <source>
        <strain evidence="3">CBS 115976</strain>
    </source>
</reference>
<feature type="compositionally biased region" description="Low complexity" evidence="1">
    <location>
        <begin position="931"/>
        <end position="943"/>
    </location>
</feature>
<sequence>MRLFHTFAVPLVAFLSADLAQAGVAKDSRDLALVKRGGLINRLLHVFQKKQAPSTVICTTDAVLEWAATNTLATEACSRLFQSQNFTVTVSVTRTTAEVSITGVRTVYDPSTVHVTATETSTVTTPDAGQKRAAAPEPTVAAFLEERGELSADFQNAVELVAIAQTYDPSVFADWAPVLSSACVCLQLGGATVTSTGTTTVTTTVNAYQVVEAPMNVTVADSTSTTTVTVMRNGNSTYSAPVGLPTYPSGAIGLREGTMCPAGANAQLPEQSVILNSTLYSYVPFCGYNFANETALTALNSPDLYSCGIECFNVDDNVDGAGCKGYTFDGTTCSLFATASGSGLVTDPTMEGGILVSVIPLQPTETVPFNSSPDSDQVRSALVTITGQVVTITSPPAITTIGQNTLTFSSCSTGSYSNSTDHLEYSTWTCTQNSSWTANIVETYTAVYSSDLTILASGAGGNGSNGGGAGSGPTTSTIVINGTTILSVISGSGETGTGGGGVVSTVTTTGENFTSTYLTTIATGGAGGSGIAGGGPILTTVTTTGENFTSTYLSTVETGGSGETGTGGREPVLSTVTEIGDNFTSVYVTTIPIGGSGGTGTGGGGPILTTVTQPGDNFTSTFVSTITTGGSGGFGTGGGGPILTTVTQTGDNFTSTFVSTIPTGGASDSGNGGGGPISPSVTPAPSTSSILWTTITTVSNGTLTTLTIPVDNRDFGSDSDSSTVPPASLTTITVVVSNITITQVSTLPISGLSGTVTGTGGTGPLTSSEGFFNGSAPSSMSGTGIGTGSFPSASVSDNSTFPTTIPSNTTFPNTTASVSIDNPSISGNPRSGDDSDSSSTPFPGTISASPTGFPNSTCFGGPPQTVTVTVNSPPAGCELVCTTDAFPSMYSPILPPIYGGGGSPTDSAILPSASNDNGTVSIQTSPPTPPTSDTTSPPSATPTLDRVGNPPYLPRAAGTPATPDQIDAACAFAGNQVYNGEFEISTMGAGALRPSGWSFATNEGGEDQVYIVTNATDQETLGGSNYLRYESDETAAIATLSQPLTLCPGRTYNLDYYARASVNGMCSVTMGLGNDTREAMMPPTDAWELAPVDMFTVGNETDDASVTLMITLACPGHDDANSEGDFVDLDNIGLVEASM</sequence>
<evidence type="ECO:0000256" key="1">
    <source>
        <dbReference type="SAM" id="MobiDB-lite"/>
    </source>
</evidence>
<evidence type="ECO:0000313" key="4">
    <source>
        <dbReference type="Proteomes" id="UP000799302"/>
    </source>
</evidence>
<feature type="compositionally biased region" description="Polar residues" evidence="1">
    <location>
        <begin position="837"/>
        <end position="856"/>
    </location>
</feature>
<evidence type="ECO:0000313" key="3">
    <source>
        <dbReference type="EMBL" id="KAF2670628.1"/>
    </source>
</evidence>
<feature type="compositionally biased region" description="Polar residues" evidence="1">
    <location>
        <begin position="790"/>
        <end position="829"/>
    </location>
</feature>
<feature type="region of interest" description="Disordered" evidence="1">
    <location>
        <begin position="760"/>
        <end position="856"/>
    </location>
</feature>